<feature type="region of interest" description="Disordered" evidence="2">
    <location>
        <begin position="195"/>
        <end position="273"/>
    </location>
</feature>
<dbReference type="STRING" id="1036808.A0A0C3E1B8"/>
<proteinExistence type="predicted"/>
<dbReference type="PANTHER" id="PTHR34117:SF1">
    <property type="entry name" value="STYLE CELL-CYCLE INHIBITOR 1"/>
    <property type="match status" value="1"/>
</dbReference>
<feature type="compositionally biased region" description="Basic and acidic residues" evidence="2">
    <location>
        <begin position="230"/>
        <end position="273"/>
    </location>
</feature>
<dbReference type="AlphaFoldDB" id="A0A0C3E1B8"/>
<reference evidence="3 4" key="1">
    <citation type="submission" date="2014-04" db="EMBL/GenBank/DDBJ databases">
        <authorList>
            <consortium name="DOE Joint Genome Institute"/>
            <person name="Kuo A."/>
            <person name="Kohler A."/>
            <person name="Nagy L.G."/>
            <person name="Floudas D."/>
            <person name="Copeland A."/>
            <person name="Barry K.W."/>
            <person name="Cichocki N."/>
            <person name="Veneault-Fourrey C."/>
            <person name="LaButti K."/>
            <person name="Lindquist E.A."/>
            <person name="Lipzen A."/>
            <person name="Lundell T."/>
            <person name="Morin E."/>
            <person name="Murat C."/>
            <person name="Sun H."/>
            <person name="Tunlid A."/>
            <person name="Henrissat B."/>
            <person name="Grigoriev I.V."/>
            <person name="Hibbett D.S."/>
            <person name="Martin F."/>
            <person name="Nordberg H.P."/>
            <person name="Cantor M.N."/>
            <person name="Hua S.X."/>
        </authorList>
    </citation>
    <scope>NUCLEOTIDE SEQUENCE [LARGE SCALE GENOMIC DNA]</scope>
    <source>
        <strain evidence="3 4">Foug A</strain>
    </source>
</reference>
<name>A0A0C3E1B8_9AGAM</name>
<feature type="compositionally biased region" description="Basic and acidic residues" evidence="2">
    <location>
        <begin position="111"/>
        <end position="127"/>
    </location>
</feature>
<feature type="region of interest" description="Disordered" evidence="2">
    <location>
        <begin position="1"/>
        <end position="20"/>
    </location>
</feature>
<evidence type="ECO:0000256" key="1">
    <source>
        <dbReference type="SAM" id="Coils"/>
    </source>
</evidence>
<reference evidence="4" key="2">
    <citation type="submission" date="2015-01" db="EMBL/GenBank/DDBJ databases">
        <title>Evolutionary Origins and Diversification of the Mycorrhizal Mutualists.</title>
        <authorList>
            <consortium name="DOE Joint Genome Institute"/>
            <consortium name="Mycorrhizal Genomics Consortium"/>
            <person name="Kohler A."/>
            <person name="Kuo A."/>
            <person name="Nagy L.G."/>
            <person name="Floudas D."/>
            <person name="Copeland A."/>
            <person name="Barry K.W."/>
            <person name="Cichocki N."/>
            <person name="Veneault-Fourrey C."/>
            <person name="LaButti K."/>
            <person name="Lindquist E.A."/>
            <person name="Lipzen A."/>
            <person name="Lundell T."/>
            <person name="Morin E."/>
            <person name="Murat C."/>
            <person name="Riley R."/>
            <person name="Ohm R."/>
            <person name="Sun H."/>
            <person name="Tunlid A."/>
            <person name="Henrissat B."/>
            <person name="Grigoriev I.V."/>
            <person name="Hibbett D.S."/>
            <person name="Martin F."/>
        </authorList>
    </citation>
    <scope>NUCLEOTIDE SEQUENCE [LARGE SCALE GENOMIC DNA]</scope>
    <source>
        <strain evidence="4">Foug A</strain>
    </source>
</reference>
<accession>A0A0C3E1B8</accession>
<keyword evidence="1" id="KW-0175">Coiled coil</keyword>
<feature type="compositionally biased region" description="Basic and acidic residues" evidence="2">
    <location>
        <begin position="1"/>
        <end position="19"/>
    </location>
</feature>
<feature type="compositionally biased region" description="Basic and acidic residues" evidence="2">
    <location>
        <begin position="195"/>
        <end position="215"/>
    </location>
</feature>
<organism evidence="3 4">
    <name type="scientific">Scleroderma citrinum Foug A</name>
    <dbReference type="NCBI Taxonomy" id="1036808"/>
    <lineage>
        <taxon>Eukaryota</taxon>
        <taxon>Fungi</taxon>
        <taxon>Dikarya</taxon>
        <taxon>Basidiomycota</taxon>
        <taxon>Agaricomycotina</taxon>
        <taxon>Agaricomycetes</taxon>
        <taxon>Agaricomycetidae</taxon>
        <taxon>Boletales</taxon>
        <taxon>Sclerodermatineae</taxon>
        <taxon>Sclerodermataceae</taxon>
        <taxon>Scleroderma</taxon>
    </lineage>
</organism>
<gene>
    <name evidence="3" type="ORF">SCLCIDRAFT_1215179</name>
</gene>
<dbReference type="Proteomes" id="UP000053989">
    <property type="component" value="Unassembled WGS sequence"/>
</dbReference>
<protein>
    <submittedName>
        <fullName evidence="3">Uncharacterized protein</fullName>
    </submittedName>
</protein>
<feature type="coiled-coil region" evidence="1">
    <location>
        <begin position="154"/>
        <end position="181"/>
    </location>
</feature>
<evidence type="ECO:0000256" key="2">
    <source>
        <dbReference type="SAM" id="MobiDB-lite"/>
    </source>
</evidence>
<dbReference type="PANTHER" id="PTHR34117">
    <property type="entry name" value="STYLE CELL-CYCLE INHIBITOR 1"/>
    <property type="match status" value="1"/>
</dbReference>
<dbReference type="EMBL" id="KN822043">
    <property type="protein sequence ID" value="KIM62314.1"/>
    <property type="molecule type" value="Genomic_DNA"/>
</dbReference>
<dbReference type="HOGENOM" id="CLU_061245_1_0_1"/>
<dbReference type="InterPro" id="IPR044688">
    <property type="entry name" value="SCI-1-like"/>
</dbReference>
<feature type="region of interest" description="Disordered" evidence="2">
    <location>
        <begin position="111"/>
        <end position="146"/>
    </location>
</feature>
<keyword evidence="4" id="KW-1185">Reference proteome</keyword>
<dbReference type="InParanoid" id="A0A0C3E1B8"/>
<sequence length="287" mass="32558">MPLHRDRSRSPAYSDRDLPEGVSAISESDYFLKNTEFTIWLKDERGKYFNELSGDRARSYFRKFVKAWNRGKLPQSLYNNPRSLSTTKQTGYKWSFASKNSGADDVALKSAREEVDSATHGHTREPRGASNAGGRGSSRILGPSLPSGSDLVLAREAASEYQVAERDLKRKRERTEAKERLGDIVGPKEVGREGMLEKKRARRDNDRAFREKGDEGFEADESTLLGGGDSFKDHIARRDAARRRFEEKRGSTREDKEAAGRERANALREKEKATMDMFQQLAKQRFG</sequence>
<evidence type="ECO:0000313" key="3">
    <source>
        <dbReference type="EMBL" id="KIM62314.1"/>
    </source>
</evidence>
<evidence type="ECO:0000313" key="4">
    <source>
        <dbReference type="Proteomes" id="UP000053989"/>
    </source>
</evidence>
<dbReference type="OrthoDB" id="2139939at2759"/>